<evidence type="ECO:0000256" key="3">
    <source>
        <dbReference type="SAM" id="MobiDB-lite"/>
    </source>
</evidence>
<evidence type="ECO:0000259" key="4">
    <source>
        <dbReference type="Pfam" id="PF06155"/>
    </source>
</evidence>
<dbReference type="InterPro" id="IPR010376">
    <property type="entry name" value="GBBH-like_N"/>
</dbReference>
<feature type="region of interest" description="Disordered" evidence="3">
    <location>
        <begin position="39"/>
        <end position="60"/>
    </location>
</feature>
<evidence type="ECO:0000313" key="5">
    <source>
        <dbReference type="EMBL" id="KCZ94790.1"/>
    </source>
</evidence>
<dbReference type="Proteomes" id="UP000025061">
    <property type="component" value="Unassembled WGS sequence"/>
</dbReference>
<keyword evidence="6" id="KW-1185">Reference proteome</keyword>
<comment type="caution">
    <text evidence="5">The sequence shown here is derived from an EMBL/GenBank/DDBJ whole genome shotgun (WGS) entry which is preliminary data.</text>
</comment>
<protein>
    <recommendedName>
        <fullName evidence="4">Gamma-butyrobetaine hydroxylase-like N-terminal domain-containing protein</fullName>
    </recommendedName>
</protein>
<keyword evidence="1" id="KW-0479">Metal-binding</keyword>
<dbReference type="EMBL" id="ARYI01000006">
    <property type="protein sequence ID" value="KCZ94790.1"/>
    <property type="molecule type" value="Genomic_DNA"/>
</dbReference>
<name>A0A059FVQ3_9PROT</name>
<organism evidence="5 6">
    <name type="scientific">Hyphomonas hirschiana VP5</name>
    <dbReference type="NCBI Taxonomy" id="1280951"/>
    <lineage>
        <taxon>Bacteria</taxon>
        <taxon>Pseudomonadati</taxon>
        <taxon>Pseudomonadota</taxon>
        <taxon>Alphaproteobacteria</taxon>
        <taxon>Hyphomonadales</taxon>
        <taxon>Hyphomonadaceae</taxon>
        <taxon>Hyphomonas</taxon>
    </lineage>
</organism>
<dbReference type="AlphaFoldDB" id="A0A059FVQ3"/>
<keyword evidence="2" id="KW-0408">Iron</keyword>
<evidence type="ECO:0000256" key="2">
    <source>
        <dbReference type="ARBA" id="ARBA00023004"/>
    </source>
</evidence>
<feature type="domain" description="Gamma-butyrobetaine hydroxylase-like N-terminal" evidence="4">
    <location>
        <begin position="17"/>
        <end position="95"/>
    </location>
</feature>
<dbReference type="PATRIC" id="fig|1280951.3.peg.1685"/>
<dbReference type="Gene3D" id="3.30.2020.30">
    <property type="match status" value="1"/>
</dbReference>
<dbReference type="GO" id="GO:0046872">
    <property type="term" value="F:metal ion binding"/>
    <property type="evidence" value="ECO:0007669"/>
    <property type="project" value="UniProtKB-KW"/>
</dbReference>
<sequence>MSAQPWPVKLTFRAGAQELFAVFDDGQSGRVDYRTLRLESPSAEVQGHGSGPKPPPPVVPEDIRVTKAEPIGRYALRLHFSDGHSSGLYTWNILRALTIND</sequence>
<dbReference type="OrthoDB" id="9794178at2"/>
<dbReference type="PANTHER" id="PTHR35303:SF5">
    <property type="entry name" value="OS02G0197800 PROTEIN"/>
    <property type="match status" value="1"/>
</dbReference>
<accession>A0A059FVQ3</accession>
<dbReference type="InterPro" id="IPR038492">
    <property type="entry name" value="GBBH-like_N_sf"/>
</dbReference>
<reference evidence="5 6" key="1">
    <citation type="submission" date="2013-04" db="EMBL/GenBank/DDBJ databases">
        <title>Hyphomonas hirschiana VP5 Genome Sequencing.</title>
        <authorList>
            <person name="Lai Q."/>
            <person name="Shao Z."/>
        </authorList>
    </citation>
    <scope>NUCLEOTIDE SEQUENCE [LARGE SCALE GENOMIC DNA]</scope>
    <source>
        <strain evidence="5 6">VP5</strain>
    </source>
</reference>
<evidence type="ECO:0000313" key="6">
    <source>
        <dbReference type="Proteomes" id="UP000025061"/>
    </source>
</evidence>
<proteinExistence type="predicted"/>
<dbReference type="RefSeq" id="WP_011648509.1">
    <property type="nucleotide sequence ID" value="NZ_ARYI01000006.1"/>
</dbReference>
<gene>
    <name evidence="5" type="ORF">HHI_08348</name>
</gene>
<evidence type="ECO:0000256" key="1">
    <source>
        <dbReference type="ARBA" id="ARBA00022723"/>
    </source>
</evidence>
<dbReference type="PANTHER" id="PTHR35303">
    <property type="entry name" value="OS02G0197800 PROTEIN"/>
    <property type="match status" value="1"/>
</dbReference>
<dbReference type="Pfam" id="PF06155">
    <property type="entry name" value="GBBH-like_N"/>
    <property type="match status" value="1"/>
</dbReference>